<gene>
    <name evidence="3" type="ORF">CZ674_09770</name>
</gene>
<feature type="transmembrane region" description="Helical" evidence="2">
    <location>
        <begin position="1052"/>
        <end position="1077"/>
    </location>
</feature>
<evidence type="ECO:0000256" key="1">
    <source>
        <dbReference type="SAM" id="MobiDB-lite"/>
    </source>
</evidence>
<evidence type="ECO:0000313" key="3">
    <source>
        <dbReference type="EMBL" id="SJM64393.1"/>
    </source>
</evidence>
<keyword evidence="2" id="KW-0472">Membrane</keyword>
<keyword evidence="4" id="KW-1185">Reference proteome</keyword>
<evidence type="ECO:0000256" key="2">
    <source>
        <dbReference type="SAM" id="Phobius"/>
    </source>
</evidence>
<dbReference type="PANTHER" id="PTHR32063:SF0">
    <property type="entry name" value="SWARMING MOTILITY PROTEIN SWRC"/>
    <property type="match status" value="1"/>
</dbReference>
<feature type="transmembrane region" description="Helical" evidence="2">
    <location>
        <begin position="947"/>
        <end position="967"/>
    </location>
</feature>
<keyword evidence="2" id="KW-1133">Transmembrane helix</keyword>
<dbReference type="GO" id="GO:0005886">
    <property type="term" value="C:plasma membrane"/>
    <property type="evidence" value="ECO:0007669"/>
    <property type="project" value="TreeGrafter"/>
</dbReference>
<dbReference type="SUPFAM" id="SSF82693">
    <property type="entry name" value="Multidrug efflux transporter AcrB pore domain, PN1, PN2, PC1 and PC2 subdomains"/>
    <property type="match status" value="2"/>
</dbReference>
<dbReference type="InterPro" id="IPR027463">
    <property type="entry name" value="AcrB_DN_DC_subdom"/>
</dbReference>
<proteinExistence type="predicted"/>
<dbReference type="PANTHER" id="PTHR32063">
    <property type="match status" value="1"/>
</dbReference>
<accession>A0A1R4G8J9</accession>
<feature type="transmembrane region" description="Helical" evidence="2">
    <location>
        <begin position="921"/>
        <end position="940"/>
    </location>
</feature>
<organism evidence="3 4">
    <name type="scientific">Agrococcus casei LMG 22410</name>
    <dbReference type="NCBI Taxonomy" id="1255656"/>
    <lineage>
        <taxon>Bacteria</taxon>
        <taxon>Bacillati</taxon>
        <taxon>Actinomycetota</taxon>
        <taxon>Actinomycetes</taxon>
        <taxon>Micrococcales</taxon>
        <taxon>Microbacteriaceae</taxon>
        <taxon>Agrococcus</taxon>
    </lineage>
</organism>
<dbReference type="Gene3D" id="3.30.2090.10">
    <property type="entry name" value="Multidrug efflux transporter AcrB TolC docking domain, DN and DC subdomains"/>
    <property type="match status" value="2"/>
</dbReference>
<dbReference type="SUPFAM" id="SSF82866">
    <property type="entry name" value="Multidrug efflux transporter AcrB transmembrane domain"/>
    <property type="match status" value="2"/>
</dbReference>
<dbReference type="InterPro" id="IPR001036">
    <property type="entry name" value="Acrflvin-R"/>
</dbReference>
<dbReference type="Gene3D" id="1.20.1640.10">
    <property type="entry name" value="Multidrug efflux transporter AcrB transmembrane domain"/>
    <property type="match status" value="2"/>
</dbReference>
<dbReference type="Gene3D" id="3.30.70.1320">
    <property type="entry name" value="Multidrug efflux transporter AcrB pore domain like"/>
    <property type="match status" value="1"/>
</dbReference>
<dbReference type="AlphaFoldDB" id="A0A1R4G8J9"/>
<dbReference type="GO" id="GO:0042910">
    <property type="term" value="F:xenobiotic transmembrane transporter activity"/>
    <property type="evidence" value="ECO:0007669"/>
    <property type="project" value="TreeGrafter"/>
</dbReference>
<feature type="transmembrane region" description="Helical" evidence="2">
    <location>
        <begin position="328"/>
        <end position="348"/>
    </location>
</feature>
<feature type="transmembrane region" description="Helical" evidence="2">
    <location>
        <begin position="601"/>
        <end position="626"/>
    </location>
</feature>
<dbReference type="Proteomes" id="UP000195787">
    <property type="component" value="Unassembled WGS sequence"/>
</dbReference>
<keyword evidence="2" id="KW-0812">Transmembrane</keyword>
<dbReference type="SUPFAM" id="SSF82714">
    <property type="entry name" value="Multidrug efflux transporter AcrB TolC docking domain, DN and DC subdomains"/>
    <property type="match status" value="2"/>
</dbReference>
<dbReference type="Pfam" id="PF00873">
    <property type="entry name" value="ACR_tran"/>
    <property type="match status" value="2"/>
</dbReference>
<feature type="transmembrane region" description="Helical" evidence="2">
    <location>
        <begin position="973"/>
        <end position="998"/>
    </location>
</feature>
<feature type="transmembrane region" description="Helical" evidence="2">
    <location>
        <begin position="355"/>
        <end position="375"/>
    </location>
</feature>
<sequence>MHLLAKASLKNRALIALATICALFFGVVAMQSLRTELAPDIELPQIAVITQYEGASPEVVASDVTDPIERALQAVPDLKETTGTSSQGSSIVMAEFEYGIDVATTEQKVQQAVGRVDAALPDTVTTDVVSGSISDFPIIQIAIGIGDEDPAALADRIELDVLPRLDRIEGVRDTSLSGVEGQRVSITPDADDLAQAGLTAADLSEVISAAGQLSPAGTVDDEDSTLSVQLGEQLESVADIEALPVSGDLTVADVAAVEVEQDPATSVALVNGEPAVVLAVTKTQSANTVEVSDQVRALFPDLEAVLGEGHDITVVFDQAPFISHSVEALATEGLFGLGMAVLVILVFLLSVRSTIVTAISIPTSLLVTMIGVWASGYTLNVLTLGALTMAIGRVVDDSIVVVENIKRHLSFERDRMRAISNAVKEVAGAITASTVTTIIVFLPVAFVGDIAGELFRPFAITTSIALAASLLVALTIVPVLSYWMLRSTAPAHPSDAVEEAPAAETVAQSAKTDARPRRQRGVRSVFGPGRRRSQQQKAERRAVEAGRAVGVAAAGIATDRRAVGASASAARTDRLDADDSKRDWMRRGYGGVLKATLRHPAITLTSAAVIFVGSLGLTQLMGLSFLGSSGENSVSLSQETELGLSLEAQTDIALATSEAIQGVDGVETVQVTVSSSAGGMQAMMGGGGSSITYSVSADEDADMEQVTQQIRDATADEPGEISLMQGGFASTEIAVDVQSSDPEVLEEAVGAVAAEIEALDGIAQIETNLSEQQPLVEVAVDRQEAASRGLTEGQVVNMVAGLTQPQPVGSIQLDGAQVTMYLSPEDPPATLTELRELDIMTATGPAQLDDIASVEIVQSPSEVSTVNSTRSATVSVTPDGDDIGAVTTAVTDALDAADLPAGSEWSIGGVSQQMTDSLTQLGLAALIAILLVYIVMVATFNSLLQPLLLLISVPFAATGALIMQVLSGIPLGVASMVGLLMLVGIVVTNAIVLVDLVNQYRAKGQSVREAVLSGSERRMRPILMTAAATIFALVPMALGITGQGGFISQPLAIVVIGGLLSSTLLTLIVLPVLYAVVEGARERRAQRRTEHKAQAALQAA</sequence>
<feature type="transmembrane region" description="Helical" evidence="2">
    <location>
        <begin position="381"/>
        <end position="405"/>
    </location>
</feature>
<protein>
    <submittedName>
        <fullName evidence="3">RND multidrug efflux transporter Acriflavin resistance protein</fullName>
    </submittedName>
</protein>
<feature type="transmembrane region" description="Helical" evidence="2">
    <location>
        <begin position="458"/>
        <end position="485"/>
    </location>
</feature>
<reference evidence="3 4" key="1">
    <citation type="submission" date="2017-02" db="EMBL/GenBank/DDBJ databases">
        <authorList>
            <person name="Peterson S.W."/>
        </authorList>
    </citation>
    <scope>NUCLEOTIDE SEQUENCE [LARGE SCALE GENOMIC DNA]</scope>
    <source>
        <strain evidence="3 4">LMG 22410</strain>
    </source>
</reference>
<feature type="region of interest" description="Disordered" evidence="1">
    <location>
        <begin position="496"/>
        <end position="542"/>
    </location>
</feature>
<dbReference type="Gene3D" id="3.30.70.1440">
    <property type="entry name" value="Multidrug efflux transporter AcrB pore domain"/>
    <property type="match status" value="1"/>
</dbReference>
<feature type="transmembrane region" description="Helical" evidence="2">
    <location>
        <begin position="1019"/>
        <end position="1040"/>
    </location>
</feature>
<dbReference type="EMBL" id="FUHU01000041">
    <property type="protein sequence ID" value="SJM64393.1"/>
    <property type="molecule type" value="Genomic_DNA"/>
</dbReference>
<feature type="transmembrane region" description="Helical" evidence="2">
    <location>
        <begin position="426"/>
        <end position="446"/>
    </location>
</feature>
<name>A0A1R4G8J9_9MICO</name>
<evidence type="ECO:0000313" key="4">
    <source>
        <dbReference type="Proteomes" id="UP000195787"/>
    </source>
</evidence>
<dbReference type="Gene3D" id="3.30.70.1430">
    <property type="entry name" value="Multidrug efflux transporter AcrB pore domain"/>
    <property type="match status" value="2"/>
</dbReference>
<dbReference type="PRINTS" id="PR00702">
    <property type="entry name" value="ACRIFLAVINRP"/>
</dbReference>